<dbReference type="EMBL" id="JAULSU010000001">
    <property type="protein sequence ID" value="KAK0632804.1"/>
    <property type="molecule type" value="Genomic_DNA"/>
</dbReference>
<gene>
    <name evidence="1" type="ORF">B0T14DRAFT_43938</name>
</gene>
<proteinExistence type="predicted"/>
<evidence type="ECO:0000313" key="1">
    <source>
        <dbReference type="EMBL" id="KAK0632804.1"/>
    </source>
</evidence>
<organism evidence="1 2">
    <name type="scientific">Immersiella caudata</name>
    <dbReference type="NCBI Taxonomy" id="314043"/>
    <lineage>
        <taxon>Eukaryota</taxon>
        <taxon>Fungi</taxon>
        <taxon>Dikarya</taxon>
        <taxon>Ascomycota</taxon>
        <taxon>Pezizomycotina</taxon>
        <taxon>Sordariomycetes</taxon>
        <taxon>Sordariomycetidae</taxon>
        <taxon>Sordariales</taxon>
        <taxon>Lasiosphaeriaceae</taxon>
        <taxon>Immersiella</taxon>
    </lineage>
</organism>
<dbReference type="AlphaFoldDB" id="A0AA39XF47"/>
<evidence type="ECO:0000313" key="2">
    <source>
        <dbReference type="Proteomes" id="UP001175000"/>
    </source>
</evidence>
<accession>A0AA39XF47</accession>
<dbReference type="Proteomes" id="UP001175000">
    <property type="component" value="Unassembled WGS sequence"/>
</dbReference>
<sequence length="201" mass="22456">MSQQGAATPTTWSTDRFRGKETTTSLIGDRDISLLGVLSRKITSATELGTLPLPKQLLSVRRSRVPTFARCQNHEVRFADAIFNKLGRNYEGHCGGRATRNSRGKLVDRPPSNHTVVNVTVSSPFRLHTLPRPEANIVQTDSISHPPKLPRPPKIQLQWNPELLPETPPTPNIAMVVSIKQRKVVGEFLGRWCRRGKELTV</sequence>
<keyword evidence="2" id="KW-1185">Reference proteome</keyword>
<name>A0AA39XF47_9PEZI</name>
<reference evidence="1" key="1">
    <citation type="submission" date="2023-06" db="EMBL/GenBank/DDBJ databases">
        <title>Genome-scale phylogeny and comparative genomics of the fungal order Sordariales.</title>
        <authorList>
            <consortium name="Lawrence Berkeley National Laboratory"/>
            <person name="Hensen N."/>
            <person name="Bonometti L."/>
            <person name="Westerberg I."/>
            <person name="Brannstrom I.O."/>
            <person name="Guillou S."/>
            <person name="Cros-Aarteil S."/>
            <person name="Calhoun S."/>
            <person name="Haridas S."/>
            <person name="Kuo A."/>
            <person name="Mondo S."/>
            <person name="Pangilinan J."/>
            <person name="Riley R."/>
            <person name="Labutti K."/>
            <person name="Andreopoulos B."/>
            <person name="Lipzen A."/>
            <person name="Chen C."/>
            <person name="Yanf M."/>
            <person name="Daum C."/>
            <person name="Ng V."/>
            <person name="Clum A."/>
            <person name="Steindorff A."/>
            <person name="Ohm R."/>
            <person name="Martin F."/>
            <person name="Silar P."/>
            <person name="Natvig D."/>
            <person name="Lalanne C."/>
            <person name="Gautier V."/>
            <person name="Ament-Velasquez S.L."/>
            <person name="Kruys A."/>
            <person name="Hutchinson M.I."/>
            <person name="Powell A.J."/>
            <person name="Barry K."/>
            <person name="Miller A.N."/>
            <person name="Grigoriev I.V."/>
            <person name="Debuchy R."/>
            <person name="Gladieux P."/>
            <person name="Thoren M.H."/>
            <person name="Johannesson H."/>
        </authorList>
    </citation>
    <scope>NUCLEOTIDE SEQUENCE</scope>
    <source>
        <strain evidence="1">CBS 606.72</strain>
    </source>
</reference>
<protein>
    <submittedName>
        <fullName evidence="1">Uncharacterized protein</fullName>
    </submittedName>
</protein>
<comment type="caution">
    <text evidence="1">The sequence shown here is derived from an EMBL/GenBank/DDBJ whole genome shotgun (WGS) entry which is preliminary data.</text>
</comment>